<dbReference type="EMBL" id="JAVDUP010000017">
    <property type="protein sequence ID" value="MDR6904283.1"/>
    <property type="molecule type" value="Genomic_DNA"/>
</dbReference>
<organism evidence="1 2">
    <name type="scientific">Rhizobium miluonense</name>
    <dbReference type="NCBI Taxonomy" id="411945"/>
    <lineage>
        <taxon>Bacteria</taxon>
        <taxon>Pseudomonadati</taxon>
        <taxon>Pseudomonadota</taxon>
        <taxon>Alphaproteobacteria</taxon>
        <taxon>Hyphomicrobiales</taxon>
        <taxon>Rhizobiaceae</taxon>
        <taxon>Rhizobium/Agrobacterium group</taxon>
        <taxon>Rhizobium</taxon>
    </lineage>
</organism>
<accession>A0ABU1SZF0</accession>
<keyword evidence="2" id="KW-1185">Reference proteome</keyword>
<comment type="caution">
    <text evidence="1">The sequence shown here is derived from an EMBL/GenBank/DDBJ whole genome shotgun (WGS) entry which is preliminary data.</text>
</comment>
<protein>
    <submittedName>
        <fullName evidence="1">Uncharacterized protein</fullName>
    </submittedName>
</protein>
<name>A0ABU1SZF0_9HYPH</name>
<gene>
    <name evidence="1" type="ORF">J2W52_005918</name>
</gene>
<sequence>MTDLANREPINPAPKDRTPFVVTYPPSKHLSGHHVDFRADDFDLCRDRRHILAKKIKAGLHRLPHRIPAGDYCPAWRAE</sequence>
<dbReference type="RefSeq" id="WP_310236073.1">
    <property type="nucleotide sequence ID" value="NZ_JAVDUP010000017.1"/>
</dbReference>
<proteinExistence type="predicted"/>
<dbReference type="Proteomes" id="UP001250791">
    <property type="component" value="Unassembled WGS sequence"/>
</dbReference>
<evidence type="ECO:0000313" key="1">
    <source>
        <dbReference type="EMBL" id="MDR6904283.1"/>
    </source>
</evidence>
<reference evidence="1 2" key="1">
    <citation type="submission" date="2023-07" db="EMBL/GenBank/DDBJ databases">
        <title>Sorghum-associated microbial communities from plants grown in Nebraska, USA.</title>
        <authorList>
            <person name="Schachtman D."/>
        </authorList>
    </citation>
    <scope>NUCLEOTIDE SEQUENCE [LARGE SCALE GENOMIC DNA]</scope>
    <source>
        <strain evidence="1 2">3199</strain>
    </source>
</reference>
<evidence type="ECO:0000313" key="2">
    <source>
        <dbReference type="Proteomes" id="UP001250791"/>
    </source>
</evidence>